<dbReference type="InterPro" id="IPR036465">
    <property type="entry name" value="vWFA_dom_sf"/>
</dbReference>
<dbReference type="SUPFAM" id="SSF140864">
    <property type="entry name" value="TROVE domain-like"/>
    <property type="match status" value="1"/>
</dbReference>
<sequence>MRLNIFQKRPRITYEGAPAAILSAEQRLRRSVLSCLLWEDEFYEDGESIAERIYTLALEVAPETVAALAIEAREQMKLRHAPLILLCALIKVGGTLVATTIERVIQRADELSELVAIYWRHGKRPLSKQMKLGLARAFVKFDAYALAKYDRAGPVRLRDVLFLSHARPKDEAQALLWKQLAEGTLASPDTWEVALSGGADKRETFTRLLTERKLGYLALLRNLRNMDQAGVDEDLVKAAILARKGAERVLPFRYVAAARAAPRFEPWLDQALSETILEEPVFGGRTIVLVDVSGSMEARVSAKSDLTRMDAAATLAAIIPGEVRVFTFSNAVVEVPPRRGTAGVDAVLGSQTHGGTELGKAVTKINGIKHDRLIVITDEQSADRVPQPVARQAYMINVASYRNGIGYGGAWTHIDGFSENVLSFIREQELLTQGA</sequence>
<dbReference type="PROSITE" id="PS50988">
    <property type="entry name" value="TROVE"/>
    <property type="match status" value="1"/>
</dbReference>
<proteinExistence type="inferred from homology"/>
<evidence type="ECO:0000256" key="2">
    <source>
        <dbReference type="ARBA" id="ARBA00007814"/>
    </source>
</evidence>
<evidence type="ECO:0000313" key="8">
    <source>
        <dbReference type="EMBL" id="MDC7683230.1"/>
    </source>
</evidence>
<evidence type="ECO:0000259" key="7">
    <source>
        <dbReference type="PROSITE" id="PS50988"/>
    </source>
</evidence>
<dbReference type="InterPro" id="IPR008858">
    <property type="entry name" value="TROVE_dom"/>
</dbReference>
<dbReference type="PANTHER" id="PTHR14202">
    <property type="entry name" value="60 KDA RIBONUCLEOPROTEIN SSA/RO"/>
    <property type="match status" value="1"/>
</dbReference>
<keyword evidence="9" id="KW-1185">Reference proteome</keyword>
<comment type="subcellular location">
    <subcellularLocation>
        <location evidence="1">Cytoplasm</location>
    </subcellularLocation>
</comment>
<dbReference type="Pfam" id="PF05762">
    <property type="entry name" value="VWA_CoxE"/>
    <property type="match status" value="1"/>
</dbReference>
<dbReference type="PANTHER" id="PTHR14202:SF0">
    <property type="entry name" value="RNA-BINDING PROTEIN RO60"/>
    <property type="match status" value="1"/>
</dbReference>
<organism evidence="8 9">
    <name type="scientific">Asticcacaulis aquaticus</name>
    <dbReference type="NCBI Taxonomy" id="2984212"/>
    <lineage>
        <taxon>Bacteria</taxon>
        <taxon>Pseudomonadati</taxon>
        <taxon>Pseudomonadota</taxon>
        <taxon>Alphaproteobacteria</taxon>
        <taxon>Caulobacterales</taxon>
        <taxon>Caulobacteraceae</taxon>
        <taxon>Asticcacaulis</taxon>
    </lineage>
</organism>
<keyword evidence="3" id="KW-0963">Cytoplasm</keyword>
<dbReference type="RefSeq" id="WP_272747705.1">
    <property type="nucleotide sequence ID" value="NZ_JAQQKX010000005.1"/>
</dbReference>
<evidence type="ECO:0000256" key="4">
    <source>
        <dbReference type="ARBA" id="ARBA00022723"/>
    </source>
</evidence>
<comment type="similarity">
    <text evidence="2">Belongs to the Ro 60 kDa family.</text>
</comment>
<keyword evidence="5" id="KW-0694">RNA-binding</keyword>
<dbReference type="Proteomes" id="UP001214854">
    <property type="component" value="Unassembled WGS sequence"/>
</dbReference>
<dbReference type="SUPFAM" id="SSF53300">
    <property type="entry name" value="vWA-like"/>
    <property type="match status" value="1"/>
</dbReference>
<evidence type="ECO:0000313" key="9">
    <source>
        <dbReference type="Proteomes" id="UP001214854"/>
    </source>
</evidence>
<dbReference type="InterPro" id="IPR040322">
    <property type="entry name" value="TROVE2"/>
</dbReference>
<evidence type="ECO:0000256" key="1">
    <source>
        <dbReference type="ARBA" id="ARBA00004496"/>
    </source>
</evidence>
<evidence type="ECO:0000256" key="3">
    <source>
        <dbReference type="ARBA" id="ARBA00022490"/>
    </source>
</evidence>
<evidence type="ECO:0000256" key="6">
    <source>
        <dbReference type="ARBA" id="ARBA00023274"/>
    </source>
</evidence>
<dbReference type="InterPro" id="IPR037214">
    <property type="entry name" value="TROVE_dom_sf"/>
</dbReference>
<dbReference type="InterPro" id="IPR008912">
    <property type="entry name" value="Uncharacterised_CoxE"/>
</dbReference>
<comment type="caution">
    <text evidence="8">The sequence shown here is derived from an EMBL/GenBank/DDBJ whole genome shotgun (WGS) entry which is preliminary data.</text>
</comment>
<dbReference type="Gene3D" id="3.40.50.410">
    <property type="entry name" value="von Willebrand factor, type A domain"/>
    <property type="match status" value="1"/>
</dbReference>
<evidence type="ECO:0000256" key="5">
    <source>
        <dbReference type="ARBA" id="ARBA00022884"/>
    </source>
</evidence>
<reference evidence="8 9" key="1">
    <citation type="submission" date="2023-01" db="EMBL/GenBank/DDBJ databases">
        <title>Novel species of the genus Asticcacaulis isolated from rivers.</title>
        <authorList>
            <person name="Lu H."/>
        </authorList>
    </citation>
    <scope>NUCLEOTIDE SEQUENCE [LARGE SCALE GENOMIC DNA]</scope>
    <source>
        <strain evidence="8 9">BYS171W</strain>
    </source>
</reference>
<keyword evidence="6" id="KW-0687">Ribonucleoprotein</keyword>
<name>A0ABT5HT33_9CAUL</name>
<gene>
    <name evidence="8" type="ORF">PQU92_08070</name>
</gene>
<dbReference type="Pfam" id="PF05731">
    <property type="entry name" value="TROVE"/>
    <property type="match status" value="1"/>
</dbReference>
<keyword evidence="4" id="KW-0479">Metal-binding</keyword>
<protein>
    <submittedName>
        <fullName evidence="8">TROVE domain-containing protein</fullName>
    </submittedName>
</protein>
<dbReference type="EMBL" id="JAQQKX010000005">
    <property type="protein sequence ID" value="MDC7683230.1"/>
    <property type="molecule type" value="Genomic_DNA"/>
</dbReference>
<feature type="domain" description="TROVE" evidence="7">
    <location>
        <begin position="11"/>
        <end position="297"/>
    </location>
</feature>
<accession>A0ABT5HT33</accession>